<name>A0A3T0D599_9FIRM</name>
<dbReference type="PANTHER" id="PTHR34772:SF1">
    <property type="entry name" value="RNA-BINDING PROTEIN HFQ"/>
    <property type="match status" value="1"/>
</dbReference>
<dbReference type="GO" id="GO:0003723">
    <property type="term" value="F:RNA binding"/>
    <property type="evidence" value="ECO:0007669"/>
    <property type="project" value="UniProtKB-UniRule"/>
</dbReference>
<reference evidence="6 7" key="1">
    <citation type="submission" date="2018-12" db="EMBL/GenBank/DDBJ databases">
        <title>Genome sequence from the cellulolytic species, Caldicellulosiruptor changbaiensis.</title>
        <authorList>
            <person name="Blumer-Schuette S.E."/>
            <person name="Mendoza C."/>
        </authorList>
    </citation>
    <scope>NUCLEOTIDE SEQUENCE [LARGE SCALE GENOMIC DNA]</scope>
    <source>
        <strain evidence="6 7">CBS-Z</strain>
    </source>
</reference>
<dbReference type="KEGG" id="ccha:ELD05_05930"/>
<dbReference type="Pfam" id="PF17209">
    <property type="entry name" value="Hfq"/>
    <property type="match status" value="1"/>
</dbReference>
<evidence type="ECO:0000256" key="4">
    <source>
        <dbReference type="SAM" id="MobiDB-lite"/>
    </source>
</evidence>
<dbReference type="InterPro" id="IPR047575">
    <property type="entry name" value="Sm"/>
</dbReference>
<dbReference type="SUPFAM" id="SSF50182">
    <property type="entry name" value="Sm-like ribonucleoproteins"/>
    <property type="match status" value="1"/>
</dbReference>
<dbReference type="PROSITE" id="PS52002">
    <property type="entry name" value="SM"/>
    <property type="match status" value="1"/>
</dbReference>
<proteinExistence type="inferred from homology"/>
<keyword evidence="1 3" id="KW-0694">RNA-binding</keyword>
<accession>A0A3T0D599</accession>
<dbReference type="HAMAP" id="MF_00436">
    <property type="entry name" value="Hfq"/>
    <property type="match status" value="1"/>
</dbReference>
<evidence type="ECO:0000256" key="2">
    <source>
        <dbReference type="ARBA" id="ARBA00023016"/>
    </source>
</evidence>
<dbReference type="PANTHER" id="PTHR34772">
    <property type="entry name" value="RNA-BINDING PROTEIN HFQ"/>
    <property type="match status" value="1"/>
</dbReference>
<feature type="region of interest" description="Disordered" evidence="4">
    <location>
        <begin position="76"/>
        <end position="99"/>
    </location>
</feature>
<dbReference type="Proteomes" id="UP000282930">
    <property type="component" value="Chromosome"/>
</dbReference>
<evidence type="ECO:0000313" key="6">
    <source>
        <dbReference type="EMBL" id="AZT90213.1"/>
    </source>
</evidence>
<gene>
    <name evidence="3" type="primary">hfq</name>
    <name evidence="6" type="ORF">ELD05_05930</name>
</gene>
<evidence type="ECO:0000259" key="5">
    <source>
        <dbReference type="PROSITE" id="PS52002"/>
    </source>
</evidence>
<dbReference type="EMBL" id="CP034791">
    <property type="protein sequence ID" value="AZT90213.1"/>
    <property type="molecule type" value="Genomic_DNA"/>
</dbReference>
<protein>
    <recommendedName>
        <fullName evidence="3">RNA-binding protein Hfq</fullName>
    </recommendedName>
</protein>
<dbReference type="GO" id="GO:0006355">
    <property type="term" value="P:regulation of DNA-templated transcription"/>
    <property type="evidence" value="ECO:0007669"/>
    <property type="project" value="InterPro"/>
</dbReference>
<organism evidence="6 7">
    <name type="scientific">Caldicellulosiruptor changbaiensis</name>
    <dbReference type="NCBI Taxonomy" id="1222016"/>
    <lineage>
        <taxon>Bacteria</taxon>
        <taxon>Bacillati</taxon>
        <taxon>Bacillota</taxon>
        <taxon>Bacillota incertae sedis</taxon>
        <taxon>Caldicellulosiruptorales</taxon>
        <taxon>Caldicellulosiruptoraceae</taxon>
        <taxon>Caldicellulosiruptor</taxon>
    </lineage>
</organism>
<dbReference type="InterPro" id="IPR005001">
    <property type="entry name" value="Hfq"/>
</dbReference>
<dbReference type="GO" id="GO:0045974">
    <property type="term" value="P:regulation of translation, ncRNA-mediated"/>
    <property type="evidence" value="ECO:0007669"/>
    <property type="project" value="TreeGrafter"/>
</dbReference>
<dbReference type="GO" id="GO:0043487">
    <property type="term" value="P:regulation of RNA stability"/>
    <property type="evidence" value="ECO:0007669"/>
    <property type="project" value="TreeGrafter"/>
</dbReference>
<comment type="function">
    <text evidence="3">RNA chaperone that binds small regulatory RNA (sRNAs) and mRNAs to facilitate mRNA translational regulation in response to envelope stress, environmental stress and changes in metabolite concentrations. Also binds with high specificity to tRNAs.</text>
</comment>
<keyword evidence="7" id="KW-1185">Reference proteome</keyword>
<dbReference type="RefSeq" id="WP_039764400.1">
    <property type="nucleotide sequence ID" value="NZ_CP034791.1"/>
</dbReference>
<dbReference type="NCBIfam" id="NF001602">
    <property type="entry name" value="PRK00395.1"/>
    <property type="match status" value="1"/>
</dbReference>
<comment type="subunit">
    <text evidence="3">Homohexamer.</text>
</comment>
<evidence type="ECO:0000313" key="7">
    <source>
        <dbReference type="Proteomes" id="UP000282930"/>
    </source>
</evidence>
<comment type="similarity">
    <text evidence="3">Belongs to the Hfq family.</text>
</comment>
<evidence type="ECO:0000256" key="1">
    <source>
        <dbReference type="ARBA" id="ARBA00022884"/>
    </source>
</evidence>
<feature type="domain" description="Sm" evidence="5">
    <location>
        <begin position="10"/>
        <end position="71"/>
    </location>
</feature>
<dbReference type="CDD" id="cd01716">
    <property type="entry name" value="Hfq"/>
    <property type="match status" value="1"/>
</dbReference>
<dbReference type="Gene3D" id="2.30.30.100">
    <property type="match status" value="1"/>
</dbReference>
<sequence>MAKGNLNLQDLFLNQLRKEKVNVTIFLLSGFQLKGVIKGFDNFTLVVETENNKQQLIYKHAISSILPSKPINYMAQAQNSQAQNTASQQSNTNQNQESK</sequence>
<evidence type="ECO:0000256" key="3">
    <source>
        <dbReference type="HAMAP-Rule" id="MF_00436"/>
    </source>
</evidence>
<dbReference type="AlphaFoldDB" id="A0A3T0D599"/>
<keyword evidence="2 3" id="KW-0346">Stress response</keyword>
<dbReference type="InterPro" id="IPR010920">
    <property type="entry name" value="LSM_dom_sf"/>
</dbReference>
<dbReference type="GO" id="GO:0005829">
    <property type="term" value="C:cytosol"/>
    <property type="evidence" value="ECO:0007669"/>
    <property type="project" value="TreeGrafter"/>
</dbReference>
<dbReference type="NCBIfam" id="TIGR02383">
    <property type="entry name" value="Hfq"/>
    <property type="match status" value="1"/>
</dbReference>